<proteinExistence type="predicted"/>
<name>A0AAD9QD83_ACRCE</name>
<dbReference type="PANTHER" id="PTHR31751:SF7">
    <property type="entry name" value="THAP-TYPE DOMAIN-CONTAINING PROTEIN"/>
    <property type="match status" value="1"/>
</dbReference>
<dbReference type="Proteomes" id="UP001249851">
    <property type="component" value="Unassembled WGS sequence"/>
</dbReference>
<gene>
    <name evidence="2" type="ORF">P5673_018273</name>
</gene>
<organism evidence="2 3">
    <name type="scientific">Acropora cervicornis</name>
    <name type="common">Staghorn coral</name>
    <dbReference type="NCBI Taxonomy" id="6130"/>
    <lineage>
        <taxon>Eukaryota</taxon>
        <taxon>Metazoa</taxon>
        <taxon>Cnidaria</taxon>
        <taxon>Anthozoa</taxon>
        <taxon>Hexacorallia</taxon>
        <taxon>Scleractinia</taxon>
        <taxon>Astrocoeniina</taxon>
        <taxon>Acroporidae</taxon>
        <taxon>Acropora</taxon>
    </lineage>
</organism>
<feature type="region of interest" description="Disordered" evidence="1">
    <location>
        <begin position="71"/>
        <end position="90"/>
    </location>
</feature>
<evidence type="ECO:0000313" key="2">
    <source>
        <dbReference type="EMBL" id="KAK2559147.1"/>
    </source>
</evidence>
<comment type="caution">
    <text evidence="2">The sequence shown here is derived from an EMBL/GenBank/DDBJ whole genome shotgun (WGS) entry which is preliminary data.</text>
</comment>
<reference evidence="2" key="2">
    <citation type="journal article" date="2023" name="Science">
        <title>Genomic signatures of disease resistance in endangered staghorn corals.</title>
        <authorList>
            <person name="Vollmer S.V."/>
            <person name="Selwyn J.D."/>
            <person name="Despard B.A."/>
            <person name="Roesel C.L."/>
        </authorList>
    </citation>
    <scope>NUCLEOTIDE SEQUENCE</scope>
    <source>
        <strain evidence="2">K2</strain>
    </source>
</reference>
<feature type="compositionally biased region" description="Basic and acidic residues" evidence="1">
    <location>
        <begin position="76"/>
        <end position="90"/>
    </location>
</feature>
<dbReference type="EMBL" id="JARQWQ010000041">
    <property type="protein sequence ID" value="KAK2559147.1"/>
    <property type="molecule type" value="Genomic_DNA"/>
</dbReference>
<dbReference type="PANTHER" id="PTHR31751">
    <property type="entry name" value="SI:CH211-108C17.2-RELATED-RELATED"/>
    <property type="match status" value="1"/>
</dbReference>
<accession>A0AAD9QD83</accession>
<evidence type="ECO:0000256" key="1">
    <source>
        <dbReference type="SAM" id="MobiDB-lite"/>
    </source>
</evidence>
<sequence>EENYGCASEVDELDETSILEFTEVVAVPLENGSSAVLQTPAFSNTQPDLDKPSTGSKSVWTQTGNEYISQSSIAKHQPEYGPHKRFSRKDEEGLHTEELGHIKGIKVICSLDLLLQHFAGPCKYSGCIHLTTLEYSLLGTCAVIRWKCPAGHNGRFCTSGDVNGMMSNNLQAAASVLTSGNNFSKIENFAKHLGLEFISASTFQRVQKLYCAPVIDDWWLNMREELWAQFDSEELFVCGDDQCDSPGFSAKNLCYYVMEMTTGYVIEMEVLDKQHVGLKSSTMEKKALKNCLERLQTVLNVHEVCTDASSSIKKLMSEEFKTIFHSLDVWHKAKSIRKSIQKAASTKGNDKVGKWSNQIINHFWHCCSVASEYEDTTQALAALKVDILETNSSKCDHEVLEPNEEHPPWFDRRDQDFIALQKIVLEPTLMDSFKFYVKFRHTGSLECLNSMSLAYAAKRSAYKYRFYKTRKQLAAIDWNYHHDRPAAVGCKGGEARYSRKYNQRTKEWNTRIIKVDKDFAYIPILMAKCFRRRIEDILRIDRHVSLSEEDPERIAPTIAHTAPISSKELFERHKRRFQKKE</sequence>
<dbReference type="AlphaFoldDB" id="A0AAD9QD83"/>
<protein>
    <submittedName>
        <fullName evidence="2">Uncharacterized protein</fullName>
    </submittedName>
</protein>
<evidence type="ECO:0000313" key="3">
    <source>
        <dbReference type="Proteomes" id="UP001249851"/>
    </source>
</evidence>
<keyword evidence="3" id="KW-1185">Reference proteome</keyword>
<reference evidence="2" key="1">
    <citation type="journal article" date="2023" name="G3 (Bethesda)">
        <title>Whole genome assembly and annotation of the endangered Caribbean coral Acropora cervicornis.</title>
        <authorList>
            <person name="Selwyn J.D."/>
            <person name="Vollmer S.V."/>
        </authorList>
    </citation>
    <scope>NUCLEOTIDE SEQUENCE</scope>
    <source>
        <strain evidence="2">K2</strain>
    </source>
</reference>
<feature type="non-terminal residue" evidence="2">
    <location>
        <position position="581"/>
    </location>
</feature>